<dbReference type="Pfam" id="PF08263">
    <property type="entry name" value="LRRNT_2"/>
    <property type="match status" value="2"/>
</dbReference>
<evidence type="ECO:0000256" key="5">
    <source>
        <dbReference type="ARBA" id="ARBA00022729"/>
    </source>
</evidence>
<evidence type="ECO:0000256" key="2">
    <source>
        <dbReference type="ARBA" id="ARBA00004196"/>
    </source>
</evidence>
<dbReference type="Gene3D" id="3.80.10.10">
    <property type="entry name" value="Ribonuclease Inhibitor"/>
    <property type="match status" value="6"/>
</dbReference>
<dbReference type="SMART" id="SM00369">
    <property type="entry name" value="LRR_TYP"/>
    <property type="match status" value="8"/>
</dbReference>
<sequence>MAAFLAFLLLLLLSYGAGSIRCEATLNSTADLLSLMDFKKHITEDPTQAMSSWNASVPFCQWTGVSCSRRHPGRVTALNLFNLSLSGTISSSLGNLTFFKELNFSSNHFSGKLPPLNHLHRLKVLDLRHNSLRDTIPEGLANCSRLRVLDLSSNSLVGEIPTKLGLLTNLSSLCLSNNSFTGTIPPTLGNITGLNYLSLQINHLEGSIPRELGKLSDLLSLTIFMNNISGRLPNELFNLSSLQTLWLTDNMLGKEALPPNIGDVLPNLQFLSLARNMFEGHIPTSLINASGLWLIDLTNNNFYGQVPSYLSELANLSDLYLAGNHLEASDNEKWLHAFANCTLLQALNLARNQIKGDIPSSIGNLSTNLQYLNLGVNHFVGVVPPSIGNLHGLTSLWLSKNNLIGTIEEWVGKLRNLELLYLQENNFTGSIPSSIGDLTNLIQFSLGKNSLDGQIPANLGNLRQLDRLNFSYNNLHGSIPYNVGKLRNLVQLDLSHNNLDGNIPSSFIKLQKLKHLDLSDNNFQEAGMSRGSYGRNMVMEAGLACAKANHRLHLHLHLSKKATLVLFLLLLSYGVGSVHCSTACRSWEARTPVCWWAGVRCGRKKRPGRVVELDLEYLFPSGTISPSLGNLMFLEELDLSLRGILRKRYQNFLLQRIESSGLRRWTLSSNNFNGQVPSHFGMLSNLSKLDLGDNNPEASNDESVRAFGNCTNLRMLRLNHDQLEADISLEQLWSDGNHLAGVVPPSIGNFRGLADVQLSINNLTGRIEELIGKLNYLEFLDLQQNNFAGPIPSSIGYLSCHCYLWQRTALKVIY</sequence>
<dbReference type="FunFam" id="3.80.10.10:FF:000233">
    <property type="entry name" value="Leucine-rich repeat receptor-like protein kinase TDR"/>
    <property type="match status" value="1"/>
</dbReference>
<dbReference type="EnsemblPlants" id="OBART02G23670.1">
    <property type="protein sequence ID" value="OBART02G23670.1"/>
    <property type="gene ID" value="OBART02G23670"/>
</dbReference>
<name>A0A0D3F7H0_9ORYZ</name>
<dbReference type="InterPro" id="IPR032675">
    <property type="entry name" value="LRR_dom_sf"/>
</dbReference>
<dbReference type="PANTHER" id="PTHR48059">
    <property type="entry name" value="POLYGALACTURONASE INHIBITOR 1"/>
    <property type="match status" value="1"/>
</dbReference>
<dbReference type="GO" id="GO:0016020">
    <property type="term" value="C:membrane"/>
    <property type="evidence" value="ECO:0007669"/>
    <property type="project" value="UniProtKB-SubCell"/>
</dbReference>
<dbReference type="PRINTS" id="PR00019">
    <property type="entry name" value="LEURICHRPT"/>
</dbReference>
<dbReference type="Pfam" id="PF13855">
    <property type="entry name" value="LRR_8"/>
    <property type="match status" value="2"/>
</dbReference>
<evidence type="ECO:0000256" key="10">
    <source>
        <dbReference type="ARBA" id="ARBA00038043"/>
    </source>
</evidence>
<dbReference type="InterPro" id="IPR003591">
    <property type="entry name" value="Leu-rich_rpt_typical-subtyp"/>
</dbReference>
<feature type="signal peptide" evidence="11">
    <location>
        <begin position="1"/>
        <end position="19"/>
    </location>
</feature>
<evidence type="ECO:0000256" key="7">
    <source>
        <dbReference type="ARBA" id="ARBA00022989"/>
    </source>
</evidence>
<dbReference type="AlphaFoldDB" id="A0A0D3F7H0"/>
<evidence type="ECO:0000256" key="1">
    <source>
        <dbReference type="ARBA" id="ARBA00004167"/>
    </source>
</evidence>
<evidence type="ECO:0000256" key="4">
    <source>
        <dbReference type="ARBA" id="ARBA00022692"/>
    </source>
</evidence>
<reference evidence="14" key="1">
    <citation type="journal article" date="2009" name="Rice">
        <title>De Novo Next Generation Sequencing of Plant Genomes.</title>
        <authorList>
            <person name="Rounsley S."/>
            <person name="Marri P.R."/>
            <person name="Yu Y."/>
            <person name="He R."/>
            <person name="Sisneros N."/>
            <person name="Goicoechea J.L."/>
            <person name="Lee S.J."/>
            <person name="Angelova A."/>
            <person name="Kudrna D."/>
            <person name="Luo M."/>
            <person name="Affourtit J."/>
            <person name="Desany B."/>
            <person name="Knight J."/>
            <person name="Niazi F."/>
            <person name="Egholm M."/>
            <person name="Wing R.A."/>
        </authorList>
    </citation>
    <scope>NUCLEOTIDE SEQUENCE [LARGE SCALE GENOMIC DNA]</scope>
    <source>
        <strain evidence="14">cv. IRGC 105608</strain>
    </source>
</reference>
<dbReference type="HOGENOM" id="CLU_000288_22_0_1"/>
<dbReference type="Gramene" id="OBART02G23670.1">
    <property type="protein sequence ID" value="OBART02G23670.1"/>
    <property type="gene ID" value="OBART02G23670"/>
</dbReference>
<organism evidence="14">
    <name type="scientific">Oryza barthii</name>
    <dbReference type="NCBI Taxonomy" id="65489"/>
    <lineage>
        <taxon>Eukaryota</taxon>
        <taxon>Viridiplantae</taxon>
        <taxon>Streptophyta</taxon>
        <taxon>Embryophyta</taxon>
        <taxon>Tracheophyta</taxon>
        <taxon>Spermatophyta</taxon>
        <taxon>Magnoliopsida</taxon>
        <taxon>Liliopsida</taxon>
        <taxon>Poales</taxon>
        <taxon>Poaceae</taxon>
        <taxon>BOP clade</taxon>
        <taxon>Oryzoideae</taxon>
        <taxon>Oryzeae</taxon>
        <taxon>Oryzinae</taxon>
        <taxon>Oryza</taxon>
    </lineage>
</organism>
<dbReference type="FunFam" id="3.80.10.10:FF:000275">
    <property type="entry name" value="Leucine-rich repeat receptor-like protein kinase"/>
    <property type="match status" value="1"/>
</dbReference>
<keyword evidence="3" id="KW-0433">Leucine-rich repeat</keyword>
<keyword evidence="4" id="KW-0812">Transmembrane</keyword>
<dbReference type="Pfam" id="PF23598">
    <property type="entry name" value="LRR_14"/>
    <property type="match status" value="1"/>
</dbReference>
<feature type="domain" description="Leucine-rich repeat-containing N-terminal plant-type" evidence="12">
    <location>
        <begin position="582"/>
        <end position="601"/>
    </location>
</feature>
<keyword evidence="7" id="KW-1133">Transmembrane helix</keyword>
<dbReference type="InterPro" id="IPR055414">
    <property type="entry name" value="LRR_R13L4/SHOC2-like"/>
</dbReference>
<dbReference type="PANTHER" id="PTHR48059:SF4">
    <property type="entry name" value="POLYGALACTURONASE INHIBITOR 1-RELATED"/>
    <property type="match status" value="1"/>
</dbReference>
<dbReference type="InterPro" id="IPR001611">
    <property type="entry name" value="Leu-rich_rpt"/>
</dbReference>
<keyword evidence="6" id="KW-0677">Repeat</keyword>
<evidence type="ECO:0000256" key="8">
    <source>
        <dbReference type="ARBA" id="ARBA00023136"/>
    </source>
</evidence>
<keyword evidence="8" id="KW-0472">Membrane</keyword>
<protein>
    <recommendedName>
        <fullName evidence="16">Leucine-rich repeat-containing N-terminal plant-type domain-containing protein</fullName>
    </recommendedName>
</protein>
<dbReference type="GO" id="GO:0009791">
    <property type="term" value="P:post-embryonic development"/>
    <property type="evidence" value="ECO:0007669"/>
    <property type="project" value="UniProtKB-ARBA"/>
</dbReference>
<dbReference type="InterPro" id="IPR013210">
    <property type="entry name" value="LRR_N_plant-typ"/>
</dbReference>
<reference evidence="14" key="2">
    <citation type="submission" date="2015-03" db="UniProtKB">
        <authorList>
            <consortium name="EnsemblPlants"/>
        </authorList>
    </citation>
    <scope>IDENTIFICATION</scope>
</reference>
<dbReference type="SUPFAM" id="SSF52047">
    <property type="entry name" value="RNI-like"/>
    <property type="match status" value="1"/>
</dbReference>
<evidence type="ECO:0000259" key="13">
    <source>
        <dbReference type="Pfam" id="PF23598"/>
    </source>
</evidence>
<evidence type="ECO:0000256" key="11">
    <source>
        <dbReference type="SAM" id="SignalP"/>
    </source>
</evidence>
<dbReference type="InterPro" id="IPR051848">
    <property type="entry name" value="PGIP"/>
</dbReference>
<evidence type="ECO:0008006" key="16">
    <source>
        <dbReference type="Google" id="ProtNLM"/>
    </source>
</evidence>
<evidence type="ECO:0000256" key="9">
    <source>
        <dbReference type="ARBA" id="ARBA00023180"/>
    </source>
</evidence>
<dbReference type="SMART" id="SM00365">
    <property type="entry name" value="LRR_SD22"/>
    <property type="match status" value="7"/>
</dbReference>
<feature type="domain" description="Disease resistance R13L4/SHOC-2-like LRR" evidence="13">
    <location>
        <begin position="334"/>
        <end position="473"/>
    </location>
</feature>
<comment type="similarity">
    <text evidence="10">Belongs to the polygalacturonase-inhibiting protein family.</text>
</comment>
<keyword evidence="9" id="KW-0325">Glycoprotein</keyword>
<evidence type="ECO:0000313" key="14">
    <source>
        <dbReference type="EnsemblPlants" id="OBART02G23670.1"/>
    </source>
</evidence>
<evidence type="ECO:0000259" key="12">
    <source>
        <dbReference type="Pfam" id="PF08263"/>
    </source>
</evidence>
<dbReference type="Proteomes" id="UP000026960">
    <property type="component" value="Chromosome 2"/>
</dbReference>
<dbReference type="PaxDb" id="65489-OBART02G23670.1"/>
<feature type="chain" id="PRO_5002275536" description="Leucine-rich repeat-containing N-terminal plant-type domain-containing protein" evidence="11">
    <location>
        <begin position="20"/>
        <end position="814"/>
    </location>
</feature>
<accession>A0A0D3F7H0</accession>
<dbReference type="Pfam" id="PF00560">
    <property type="entry name" value="LRR_1"/>
    <property type="match status" value="2"/>
</dbReference>
<proteinExistence type="inferred from homology"/>
<comment type="subcellular location">
    <subcellularLocation>
        <location evidence="2">Cell envelope</location>
    </subcellularLocation>
    <subcellularLocation>
        <location evidence="1">Membrane</location>
        <topology evidence="1">Single-pass membrane protein</topology>
    </subcellularLocation>
</comment>
<keyword evidence="5 11" id="KW-0732">Signal</keyword>
<feature type="domain" description="Leucine-rich repeat-containing N-terminal plant-type" evidence="12">
    <location>
        <begin position="30"/>
        <end position="68"/>
    </location>
</feature>
<evidence type="ECO:0000313" key="15">
    <source>
        <dbReference type="Proteomes" id="UP000026960"/>
    </source>
</evidence>
<evidence type="ECO:0000256" key="3">
    <source>
        <dbReference type="ARBA" id="ARBA00022614"/>
    </source>
</evidence>
<keyword evidence="15" id="KW-1185">Reference proteome</keyword>
<dbReference type="SUPFAM" id="SSF52058">
    <property type="entry name" value="L domain-like"/>
    <property type="match status" value="2"/>
</dbReference>
<dbReference type="STRING" id="65489.A0A0D3F7H0"/>
<evidence type="ECO:0000256" key="6">
    <source>
        <dbReference type="ARBA" id="ARBA00022737"/>
    </source>
</evidence>